<dbReference type="GO" id="GO:0071555">
    <property type="term" value="P:cell wall organization"/>
    <property type="evidence" value="ECO:0007669"/>
    <property type="project" value="TreeGrafter"/>
</dbReference>
<dbReference type="HOGENOM" id="CLU_023982_2_3_0"/>
<dbReference type="STRING" id="584708.Apau_1411"/>
<keyword evidence="10" id="KW-1185">Reference proteome</keyword>
<comment type="subcellular location">
    <subcellularLocation>
        <location evidence="1">Cell membrane</location>
        <topology evidence="1">Multi-pass membrane protein</topology>
    </subcellularLocation>
</comment>
<dbReference type="PANTHER" id="PTHR22926">
    <property type="entry name" value="PHOSPHO-N-ACETYLMURAMOYL-PENTAPEPTIDE-TRANSFERASE"/>
    <property type="match status" value="1"/>
</dbReference>
<keyword evidence="2" id="KW-1003">Cell membrane</keyword>
<dbReference type="InterPro" id="IPR018480">
    <property type="entry name" value="PNAcMuramoyl-5peptid_Trfase_CS"/>
</dbReference>
<organism evidence="9 10">
    <name type="scientific">Aminomonas paucivorans DSM 12260</name>
    <dbReference type="NCBI Taxonomy" id="584708"/>
    <lineage>
        <taxon>Bacteria</taxon>
        <taxon>Thermotogati</taxon>
        <taxon>Synergistota</taxon>
        <taxon>Synergistia</taxon>
        <taxon>Synergistales</taxon>
        <taxon>Synergistaceae</taxon>
        <taxon>Aminomonas</taxon>
    </lineage>
</organism>
<reference evidence="9 10" key="1">
    <citation type="journal article" date="2010" name="Stand. Genomic Sci.">
        <title>Non-contiguous finished genome sequence of Aminomonas paucivorans type strain (GLU-3).</title>
        <authorList>
            <person name="Pitluck S."/>
            <person name="Yasawong M."/>
            <person name="Held B."/>
            <person name="Lapidus A."/>
            <person name="Nolan M."/>
            <person name="Copeland A."/>
            <person name="Lucas S."/>
            <person name="Del Rio T.G."/>
            <person name="Tice H."/>
            <person name="Cheng J.F."/>
            <person name="Chertkov O."/>
            <person name="Goodwin L."/>
            <person name="Tapia R."/>
            <person name="Han C."/>
            <person name="Liolios K."/>
            <person name="Ivanova N."/>
            <person name="Mavromatis K."/>
            <person name="Ovchinnikova G."/>
            <person name="Pati A."/>
            <person name="Chen A."/>
            <person name="Palaniappan K."/>
            <person name="Land M."/>
            <person name="Hauser L."/>
            <person name="Chang Y.J."/>
            <person name="Jeffries C.D."/>
            <person name="Pukall R."/>
            <person name="Spring S."/>
            <person name="Rohde M."/>
            <person name="Sikorski J."/>
            <person name="Goker M."/>
            <person name="Woyke T."/>
            <person name="Bristow J."/>
            <person name="Eisen J.A."/>
            <person name="Markowitz V."/>
            <person name="Hugenholtz P."/>
            <person name="Kyrpides N.C."/>
            <person name="Klenk H.P."/>
        </authorList>
    </citation>
    <scope>NUCLEOTIDE SEQUENCE [LARGE SCALE GENOMIC DNA]</scope>
    <source>
        <strain evidence="9 10">DSM 12260</strain>
    </source>
</reference>
<dbReference type="GO" id="GO:0016780">
    <property type="term" value="F:phosphotransferase activity, for other substituted phosphate groups"/>
    <property type="evidence" value="ECO:0007669"/>
    <property type="project" value="InterPro"/>
</dbReference>
<protein>
    <submittedName>
        <fullName evidence="9">Glycosyl transferase, family 4, conserved region</fullName>
    </submittedName>
</protein>
<evidence type="ECO:0000256" key="4">
    <source>
        <dbReference type="ARBA" id="ARBA00022692"/>
    </source>
</evidence>
<proteinExistence type="predicted"/>
<keyword evidence="5 8" id="KW-1133">Transmembrane helix</keyword>
<feature type="binding site" evidence="7">
    <location>
        <position position="135"/>
    </location>
    <ligand>
        <name>Mg(2+)</name>
        <dbReference type="ChEBI" id="CHEBI:18420"/>
    </ligand>
</feature>
<evidence type="ECO:0000256" key="3">
    <source>
        <dbReference type="ARBA" id="ARBA00022679"/>
    </source>
</evidence>
<dbReference type="GO" id="GO:0046872">
    <property type="term" value="F:metal ion binding"/>
    <property type="evidence" value="ECO:0007669"/>
    <property type="project" value="UniProtKB-KW"/>
</dbReference>
<keyword evidence="7" id="KW-0479">Metal-binding</keyword>
<gene>
    <name evidence="9" type="ORF">Apau_1411</name>
</gene>
<dbReference type="Pfam" id="PF00953">
    <property type="entry name" value="Glycos_transf_4"/>
    <property type="match status" value="1"/>
</dbReference>
<dbReference type="Proteomes" id="UP000005096">
    <property type="component" value="Chromosome"/>
</dbReference>
<evidence type="ECO:0000256" key="7">
    <source>
        <dbReference type="PIRSR" id="PIRSR600715-1"/>
    </source>
</evidence>
<evidence type="ECO:0000256" key="1">
    <source>
        <dbReference type="ARBA" id="ARBA00004651"/>
    </source>
</evidence>
<keyword evidence="6 8" id="KW-0472">Membrane</keyword>
<feature type="transmembrane region" description="Helical" evidence="8">
    <location>
        <begin position="216"/>
        <end position="238"/>
    </location>
</feature>
<keyword evidence="3 9" id="KW-0808">Transferase</keyword>
<dbReference type="EMBL" id="CM001022">
    <property type="protein sequence ID" value="EFQ23830.1"/>
    <property type="molecule type" value="Genomic_DNA"/>
</dbReference>
<dbReference type="InterPro" id="IPR000715">
    <property type="entry name" value="Glycosyl_transferase_4"/>
</dbReference>
<feature type="transmembrane region" description="Helical" evidence="8">
    <location>
        <begin position="149"/>
        <end position="177"/>
    </location>
</feature>
<dbReference type="RefSeq" id="WP_006301033.1">
    <property type="nucleotide sequence ID" value="NZ_CM001022.1"/>
</dbReference>
<dbReference type="eggNOG" id="COG0472">
    <property type="taxonomic scope" value="Bacteria"/>
</dbReference>
<keyword evidence="7" id="KW-0460">Magnesium</keyword>
<evidence type="ECO:0000313" key="9">
    <source>
        <dbReference type="EMBL" id="EFQ23830.1"/>
    </source>
</evidence>
<dbReference type="PaxDb" id="584708-Apau_1411"/>
<dbReference type="GO" id="GO:0005886">
    <property type="term" value="C:plasma membrane"/>
    <property type="evidence" value="ECO:0007669"/>
    <property type="project" value="UniProtKB-SubCell"/>
</dbReference>
<evidence type="ECO:0000256" key="5">
    <source>
        <dbReference type="ARBA" id="ARBA00022989"/>
    </source>
</evidence>
<feature type="transmembrane region" description="Helical" evidence="8">
    <location>
        <begin position="44"/>
        <end position="63"/>
    </location>
</feature>
<evidence type="ECO:0000256" key="2">
    <source>
        <dbReference type="ARBA" id="ARBA00022475"/>
    </source>
</evidence>
<feature type="binding site" evidence="7">
    <location>
        <position position="188"/>
    </location>
    <ligand>
        <name>Mg(2+)</name>
        <dbReference type="ChEBI" id="CHEBI:18420"/>
    </ligand>
</feature>
<evidence type="ECO:0000313" key="10">
    <source>
        <dbReference type="Proteomes" id="UP000005096"/>
    </source>
</evidence>
<name>E3D051_9BACT</name>
<feature type="transmembrane region" description="Helical" evidence="8">
    <location>
        <begin position="70"/>
        <end position="87"/>
    </location>
</feature>
<dbReference type="PROSITE" id="PS01348">
    <property type="entry name" value="MRAY_2"/>
    <property type="match status" value="1"/>
</dbReference>
<dbReference type="GO" id="GO:0009103">
    <property type="term" value="P:lipopolysaccharide biosynthetic process"/>
    <property type="evidence" value="ECO:0007669"/>
    <property type="project" value="TreeGrafter"/>
</dbReference>
<accession>E3D051</accession>
<comment type="cofactor">
    <cofactor evidence="7">
        <name>Mg(2+)</name>
        <dbReference type="ChEBI" id="CHEBI:18420"/>
    </cofactor>
</comment>
<feature type="transmembrane region" description="Helical" evidence="8">
    <location>
        <begin position="270"/>
        <end position="289"/>
    </location>
</feature>
<dbReference type="AlphaFoldDB" id="E3D051"/>
<dbReference type="PANTHER" id="PTHR22926:SF3">
    <property type="entry name" value="UNDECAPRENYL-PHOSPHATE ALPHA-N-ACETYLGLUCOSAMINYL 1-PHOSPHATE TRANSFERASE"/>
    <property type="match status" value="1"/>
</dbReference>
<evidence type="ECO:0000256" key="8">
    <source>
        <dbReference type="SAM" id="Phobius"/>
    </source>
</evidence>
<sequence>MKSSLTVALCTFLWSLVATPVSIGLSRMFRLLDIPGGRKTHEDITPRGAGIVLWMGFLLWSLVVGGRGLTAPYVATGATGVFLVGYMDDMHPLPPLLRLALHLAAAFWVTLPLPVAPTERVLLGLWIAGLTNAFNLIDGMDGLSLSLSLVTILVACAFSGPLTWLPFAGLVAGVLVWNFPHARTFLGDGGSTLLGFLCSSQLAWDLYSVPQRTGLWIFAGILVLVGGVPVLDTCVAMGRRILLGRSPFSPDRGHAHHRLLDRGVSKGTTLALLSAGHLGLVSLGFFLAWP</sequence>
<evidence type="ECO:0000256" key="6">
    <source>
        <dbReference type="ARBA" id="ARBA00023136"/>
    </source>
</evidence>
<keyword evidence="4 8" id="KW-0812">Transmembrane</keyword>
<dbReference type="CDD" id="cd06853">
    <property type="entry name" value="GT_WecA_like"/>
    <property type="match status" value="1"/>
</dbReference>
<dbReference type="GO" id="GO:0044038">
    <property type="term" value="P:cell wall macromolecule biosynthetic process"/>
    <property type="evidence" value="ECO:0007669"/>
    <property type="project" value="TreeGrafter"/>
</dbReference>